<evidence type="ECO:0000313" key="2">
    <source>
        <dbReference type="Proteomes" id="UP000585050"/>
    </source>
</evidence>
<dbReference type="RefSeq" id="WP_168883609.1">
    <property type="nucleotide sequence ID" value="NZ_JABAIL010000005.1"/>
</dbReference>
<proteinExistence type="predicted"/>
<dbReference type="EMBL" id="JABAIL010000005">
    <property type="protein sequence ID" value="NLR92893.1"/>
    <property type="molecule type" value="Genomic_DNA"/>
</dbReference>
<organism evidence="1 2">
    <name type="scientific">Flammeovirga agarivorans</name>
    <dbReference type="NCBI Taxonomy" id="2726742"/>
    <lineage>
        <taxon>Bacteria</taxon>
        <taxon>Pseudomonadati</taxon>
        <taxon>Bacteroidota</taxon>
        <taxon>Cytophagia</taxon>
        <taxon>Cytophagales</taxon>
        <taxon>Flammeovirgaceae</taxon>
        <taxon>Flammeovirga</taxon>
    </lineage>
</organism>
<sequence>MIRKEDRIIPYGQLKGKHHITVNTKNYYVEIVHFKTYAKAHSSYFKVVEAISNYGKQVDGKYDLYDWNYSIYEFEDTLMDLRYFRSLHSIMLIKSESPLKVKQYLKDEAAVIETAKKLVK</sequence>
<keyword evidence="2" id="KW-1185">Reference proteome</keyword>
<gene>
    <name evidence="1" type="ORF">HGP29_16895</name>
</gene>
<dbReference type="AlphaFoldDB" id="A0A7X8SME8"/>
<evidence type="ECO:0000313" key="1">
    <source>
        <dbReference type="EMBL" id="NLR92893.1"/>
    </source>
</evidence>
<reference evidence="1 2" key="1">
    <citation type="submission" date="2020-04" db="EMBL/GenBank/DDBJ databases">
        <title>Flammeovirga sp. SR4, a novel species isolated from seawater.</title>
        <authorList>
            <person name="Wang X."/>
        </authorList>
    </citation>
    <scope>NUCLEOTIDE SEQUENCE [LARGE SCALE GENOMIC DNA]</scope>
    <source>
        <strain evidence="1 2">SR4</strain>
    </source>
</reference>
<protein>
    <submittedName>
        <fullName evidence="1">Uncharacterized protein</fullName>
    </submittedName>
</protein>
<name>A0A7X8SME8_9BACT</name>
<comment type="caution">
    <text evidence="1">The sequence shown here is derived from an EMBL/GenBank/DDBJ whole genome shotgun (WGS) entry which is preliminary data.</text>
</comment>
<accession>A0A7X8SME8</accession>
<dbReference type="Proteomes" id="UP000585050">
    <property type="component" value="Unassembled WGS sequence"/>
</dbReference>